<dbReference type="PRINTS" id="PR00413">
    <property type="entry name" value="HADHALOGNASE"/>
</dbReference>
<dbReference type="Gene3D" id="3.40.50.1000">
    <property type="entry name" value="HAD superfamily/HAD-like"/>
    <property type="match status" value="1"/>
</dbReference>
<dbReference type="SFLD" id="SFLDG01135">
    <property type="entry name" value="C1.5.6:_HAD__Beta-PGM__Phospha"/>
    <property type="match status" value="1"/>
</dbReference>
<dbReference type="InterPro" id="IPR006439">
    <property type="entry name" value="HAD-SF_hydro_IA"/>
</dbReference>
<dbReference type="NCBIfam" id="TIGR01549">
    <property type="entry name" value="HAD-SF-IA-v1"/>
    <property type="match status" value="1"/>
</dbReference>
<dbReference type="InterPro" id="IPR023214">
    <property type="entry name" value="HAD_sf"/>
</dbReference>
<dbReference type="InterPro" id="IPR023198">
    <property type="entry name" value="PGP-like_dom2"/>
</dbReference>
<dbReference type="RefSeq" id="WP_057000278.1">
    <property type="nucleotide sequence ID" value="NZ_CBCPHU010000002.1"/>
</dbReference>
<evidence type="ECO:0000313" key="2">
    <source>
        <dbReference type="Proteomes" id="UP001290462"/>
    </source>
</evidence>
<dbReference type="Gene3D" id="1.10.150.240">
    <property type="entry name" value="Putative phosphatase, domain 2"/>
    <property type="match status" value="1"/>
</dbReference>
<proteinExistence type="predicted"/>
<dbReference type="SUPFAM" id="SSF56784">
    <property type="entry name" value="HAD-like"/>
    <property type="match status" value="1"/>
</dbReference>
<dbReference type="PANTHER" id="PTHR18901:SF38">
    <property type="entry name" value="PSEUDOURIDINE-5'-PHOSPHATASE"/>
    <property type="match status" value="1"/>
</dbReference>
<reference evidence="1" key="1">
    <citation type="submission" date="2023-08" db="EMBL/GenBank/DDBJ databases">
        <title>Genomic characterization of piscicolin 126 produced by Carnobacterium maltaromaticum CM22 strain isolated from salmon (Salmo salar).</title>
        <authorList>
            <person name="Gonzalez-Gragera E."/>
            <person name="Garcia-Lopez J.D."/>
            <person name="Teso-Perez C."/>
            <person name="Gimenez-Hernandez I."/>
            <person name="Peralta-Sanchez J.M."/>
            <person name="Valdivia E."/>
            <person name="Montalban-Lopez M."/>
            <person name="Martin-Platero A.M."/>
            <person name="Banos A."/>
            <person name="Martinez-Bueno M."/>
        </authorList>
    </citation>
    <scope>NUCLEOTIDE SEQUENCE</scope>
    <source>
        <strain evidence="1">CM22</strain>
    </source>
</reference>
<gene>
    <name evidence="1" type="ORF">RAK27_16300</name>
</gene>
<dbReference type="AlphaFoldDB" id="A0AAW9K307"/>
<dbReference type="InterPro" id="IPR041492">
    <property type="entry name" value="HAD_2"/>
</dbReference>
<dbReference type="Pfam" id="PF13419">
    <property type="entry name" value="HAD_2"/>
    <property type="match status" value="1"/>
</dbReference>
<dbReference type="NCBIfam" id="TIGR01509">
    <property type="entry name" value="HAD-SF-IA-v3"/>
    <property type="match status" value="1"/>
</dbReference>
<dbReference type="SFLD" id="SFLDG01129">
    <property type="entry name" value="C1.5:_HAD__Beta-PGM__Phosphata"/>
    <property type="match status" value="1"/>
</dbReference>
<dbReference type="SFLD" id="SFLDS00003">
    <property type="entry name" value="Haloacid_Dehalogenase"/>
    <property type="match status" value="1"/>
</dbReference>
<organism evidence="1 2">
    <name type="scientific">Carnobacterium maltaromaticum</name>
    <name type="common">Carnobacterium piscicola</name>
    <dbReference type="NCBI Taxonomy" id="2751"/>
    <lineage>
        <taxon>Bacteria</taxon>
        <taxon>Bacillati</taxon>
        <taxon>Bacillota</taxon>
        <taxon>Bacilli</taxon>
        <taxon>Lactobacillales</taxon>
        <taxon>Carnobacteriaceae</taxon>
        <taxon>Carnobacterium</taxon>
    </lineage>
</organism>
<name>A0AAW9K307_CARML</name>
<dbReference type="InterPro" id="IPR036412">
    <property type="entry name" value="HAD-like_sf"/>
</dbReference>
<accession>A0AAW9K307</accession>
<evidence type="ECO:0000313" key="1">
    <source>
        <dbReference type="EMBL" id="MDZ5760200.1"/>
    </source>
</evidence>
<sequence length="220" mass="25184">MGKVKAVIFDMDGLIFDTETLYYRSMQEVADRLGLPFDYKYYLKFVGTSDEELHENLYRDFKNDEKVATLITDSRTRLDEIVEDEGLMVKAGFIELLDFLEAEGIKKVVASSNLKEMVANFLKRENIQHRFDYFVSGDEVKRAKPDPEIFEKAWSGLAVPKSETLILEDSINGIRAGFDAGIRVIMVPDLIPPSPEAEEKTSAIYEDLSYVKDFIKNQNK</sequence>
<dbReference type="CDD" id="cd07505">
    <property type="entry name" value="HAD_BPGM-like"/>
    <property type="match status" value="1"/>
</dbReference>
<dbReference type="Proteomes" id="UP001290462">
    <property type="component" value="Unassembled WGS sequence"/>
</dbReference>
<comment type="caution">
    <text evidence="1">The sequence shown here is derived from an EMBL/GenBank/DDBJ whole genome shotgun (WGS) entry which is preliminary data.</text>
</comment>
<dbReference type="EMBL" id="JAVBVO010000005">
    <property type="protein sequence ID" value="MDZ5760200.1"/>
    <property type="molecule type" value="Genomic_DNA"/>
</dbReference>
<protein>
    <submittedName>
        <fullName evidence="1">HAD family phosphatase</fullName>
    </submittedName>
</protein>
<dbReference type="PANTHER" id="PTHR18901">
    <property type="entry name" value="2-DEOXYGLUCOSE-6-PHOSPHATE PHOSPHATASE 2"/>
    <property type="match status" value="1"/>
</dbReference>